<dbReference type="SUPFAM" id="SSF56219">
    <property type="entry name" value="DNase I-like"/>
    <property type="match status" value="1"/>
</dbReference>
<keyword evidence="1" id="KW-1133">Transmembrane helix</keyword>
<dbReference type="InterPro" id="IPR000477">
    <property type="entry name" value="RT_dom"/>
</dbReference>
<accession>A0A438H8C7</accession>
<dbReference type="Proteomes" id="UP000288805">
    <property type="component" value="Unassembled WGS sequence"/>
</dbReference>
<dbReference type="Pfam" id="PF00078">
    <property type="entry name" value="RVT_1"/>
    <property type="match status" value="1"/>
</dbReference>
<proteinExistence type="predicted"/>
<keyword evidence="1" id="KW-0472">Membrane</keyword>
<dbReference type="InterPro" id="IPR026960">
    <property type="entry name" value="RVT-Znf"/>
</dbReference>
<dbReference type="AlphaFoldDB" id="A0A438H8C7"/>
<dbReference type="CDD" id="cd01650">
    <property type="entry name" value="RT_nLTR_like"/>
    <property type="match status" value="1"/>
</dbReference>
<evidence type="ECO:0000259" key="2">
    <source>
        <dbReference type="Pfam" id="PF00078"/>
    </source>
</evidence>
<evidence type="ECO:0000313" key="5">
    <source>
        <dbReference type="Proteomes" id="UP000288805"/>
    </source>
</evidence>
<dbReference type="InterPro" id="IPR036691">
    <property type="entry name" value="Endo/exonu/phosph_ase_sf"/>
</dbReference>
<comment type="caution">
    <text evidence="4">The sequence shown here is derived from an EMBL/GenBank/DDBJ whole genome shotgun (WGS) entry which is preliminary data.</text>
</comment>
<reference evidence="4 5" key="1">
    <citation type="journal article" date="2018" name="PLoS Genet.">
        <title>Population sequencing reveals clonal diversity and ancestral inbreeding in the grapevine cultivar Chardonnay.</title>
        <authorList>
            <person name="Roach M.J."/>
            <person name="Johnson D.L."/>
            <person name="Bohlmann J."/>
            <person name="van Vuuren H.J."/>
            <person name="Jones S.J."/>
            <person name="Pretorius I.S."/>
            <person name="Schmidt S.A."/>
            <person name="Borneman A.R."/>
        </authorList>
    </citation>
    <scope>NUCLEOTIDE SEQUENCE [LARGE SCALE GENOMIC DNA]</scope>
    <source>
        <strain evidence="5">cv. Chardonnay</strain>
        <tissue evidence="4">Leaf</tissue>
    </source>
</reference>
<gene>
    <name evidence="4" type="primary">OSB2_1</name>
    <name evidence="4" type="ORF">CK203_044316</name>
</gene>
<dbReference type="Pfam" id="PF13966">
    <property type="entry name" value="zf-RVT"/>
    <property type="match status" value="1"/>
</dbReference>
<protein>
    <submittedName>
        <fullName evidence="4">Protein OSB2, chloroplastic</fullName>
    </submittedName>
</protein>
<name>A0A438H8C7_VITVI</name>
<dbReference type="EMBL" id="QGNW01000263">
    <property type="protein sequence ID" value="RVW80633.1"/>
    <property type="molecule type" value="Genomic_DNA"/>
</dbReference>
<keyword evidence="1" id="KW-0812">Transmembrane</keyword>
<evidence type="ECO:0000259" key="3">
    <source>
        <dbReference type="Pfam" id="PF13966"/>
    </source>
</evidence>
<feature type="domain" description="Reverse transcriptase zinc-binding" evidence="3">
    <location>
        <begin position="625"/>
        <end position="671"/>
    </location>
</feature>
<organism evidence="4 5">
    <name type="scientific">Vitis vinifera</name>
    <name type="common">Grape</name>
    <dbReference type="NCBI Taxonomy" id="29760"/>
    <lineage>
        <taxon>Eukaryota</taxon>
        <taxon>Viridiplantae</taxon>
        <taxon>Streptophyta</taxon>
        <taxon>Embryophyta</taxon>
        <taxon>Tracheophyta</taxon>
        <taxon>Spermatophyta</taxon>
        <taxon>Magnoliopsida</taxon>
        <taxon>eudicotyledons</taxon>
        <taxon>Gunneridae</taxon>
        <taxon>Pentapetalae</taxon>
        <taxon>rosids</taxon>
        <taxon>Vitales</taxon>
        <taxon>Vitaceae</taxon>
        <taxon>Viteae</taxon>
        <taxon>Vitis</taxon>
    </lineage>
</organism>
<evidence type="ECO:0000256" key="1">
    <source>
        <dbReference type="SAM" id="Phobius"/>
    </source>
</evidence>
<feature type="transmembrane region" description="Helical" evidence="1">
    <location>
        <begin position="70"/>
        <end position="89"/>
    </location>
</feature>
<evidence type="ECO:0000313" key="4">
    <source>
        <dbReference type="EMBL" id="RVW80633.1"/>
    </source>
</evidence>
<dbReference type="PANTHER" id="PTHR19446">
    <property type="entry name" value="REVERSE TRANSCRIPTASES"/>
    <property type="match status" value="1"/>
</dbReference>
<sequence>MYWSCVQEIRSYSCIGSLGFLELTIKSESNVFCYCWLYDLKEASKTYLPTIFSPPKDNISGVVSGCLLEFRLFVGILLISYLILLMNTYTRDIVLYYKLGMWNHVPTLGVYVRFDFIYFKIPSSVPKCMPMRQPLVCRALIKEEGFPLDFVNAMHSYVIFSPGFPVCSVYAGGAPSFLVPLLDCLYLLEKVASNWYTFENPFCISQEEKKVELVFMHLSFLSRFLEWGALNSRGMARGWVYGPSVRRHREDFWEELGAIRGLSQDPWCIGGDFNVVKFLRIAKKLVDGLQFRGSFSFIMSEKLKALKAISKAWNRELGFAELEVMGFFNDFHEWDRFMKSINASFFMLIPKKGGAEDLKDFRPISLVDNLYKLLANVIANRLKKVVGKVASKSQNAFVEGRQILDALLIANEAIDSMQKGGGGAILCKLDIEKAYDHCLLKRAKEGGFLSRWRFNGRGGVGVEISHFLFTDDTLVFCEPSLKADDLFELASYVVRVHVGVDGEFGQKRVRLRLERIQKDFLWGGEALVRKPHLVNWSIVCLDKCKGVEREALWRQVICGKYREEEGEWRSYEEAWVKDVWSHSGGGVWDPYFSKRLNHWEVSDVERFLQRLQRRRVYSDVEDHLVGFLAWETIWKKVLTLDWIQRRGWPLANGCYLCLSKEESIDHILLHSLKKGGDSGLSLWRDLIMNPKQWRDNRQDKLNGSVKPKFPDFKRKDDGVPLWLDSAPEWVSSKLEGLEFDNQTHKTKYLKRNTGDESWKNLVENPDKWWDNRSSKTKEKAPDFKHKDTGEALWLSSSPAWELLLTAIFKATESFQMPYASFNQKGSILALSFDHHSDARDMGDDKLFQNVYIGSEPEQPRFYFAPASTLQVNGIGR</sequence>
<feature type="domain" description="Reverse transcriptase" evidence="2">
    <location>
        <begin position="349"/>
        <end position="438"/>
    </location>
</feature>